<dbReference type="InterPro" id="IPR036388">
    <property type="entry name" value="WH-like_DNA-bd_sf"/>
</dbReference>
<dbReference type="InterPro" id="IPR058163">
    <property type="entry name" value="LysR-type_TF_proteobact-type"/>
</dbReference>
<dbReference type="PANTHER" id="PTHR30537">
    <property type="entry name" value="HTH-TYPE TRANSCRIPTIONAL REGULATOR"/>
    <property type="match status" value="1"/>
</dbReference>
<dbReference type="SUPFAM" id="SSF53850">
    <property type="entry name" value="Periplasmic binding protein-like II"/>
    <property type="match status" value="1"/>
</dbReference>
<accession>A0ABQ2YQ68</accession>
<keyword evidence="3" id="KW-0238">DNA-binding</keyword>
<name>A0ABQ2YQ68_9GAMM</name>
<organism evidence="6 7">
    <name type="scientific">Litchfieldella qijiaojingensis</name>
    <dbReference type="NCBI Taxonomy" id="980347"/>
    <lineage>
        <taxon>Bacteria</taxon>
        <taxon>Pseudomonadati</taxon>
        <taxon>Pseudomonadota</taxon>
        <taxon>Gammaproteobacteria</taxon>
        <taxon>Oceanospirillales</taxon>
        <taxon>Halomonadaceae</taxon>
        <taxon>Litchfieldella</taxon>
    </lineage>
</organism>
<evidence type="ECO:0000256" key="1">
    <source>
        <dbReference type="ARBA" id="ARBA00009437"/>
    </source>
</evidence>
<keyword evidence="2" id="KW-0805">Transcription regulation</keyword>
<dbReference type="InterPro" id="IPR000847">
    <property type="entry name" value="LysR_HTH_N"/>
</dbReference>
<evidence type="ECO:0000256" key="4">
    <source>
        <dbReference type="ARBA" id="ARBA00023163"/>
    </source>
</evidence>
<proteinExistence type="inferred from homology"/>
<dbReference type="Proteomes" id="UP000653056">
    <property type="component" value="Unassembled WGS sequence"/>
</dbReference>
<gene>
    <name evidence="6" type="ORF">GCM10007160_16400</name>
</gene>
<dbReference type="SUPFAM" id="SSF46785">
    <property type="entry name" value="Winged helix' DNA-binding domain"/>
    <property type="match status" value="1"/>
</dbReference>
<evidence type="ECO:0000256" key="3">
    <source>
        <dbReference type="ARBA" id="ARBA00023125"/>
    </source>
</evidence>
<dbReference type="PROSITE" id="PS50931">
    <property type="entry name" value="HTH_LYSR"/>
    <property type="match status" value="1"/>
</dbReference>
<keyword evidence="7" id="KW-1185">Reference proteome</keyword>
<dbReference type="Gene3D" id="3.40.190.290">
    <property type="match status" value="1"/>
</dbReference>
<protein>
    <submittedName>
        <fullName evidence="6">LysR family transcriptional regulator</fullName>
    </submittedName>
</protein>
<comment type="caution">
    <text evidence="6">The sequence shown here is derived from an EMBL/GenBank/DDBJ whole genome shotgun (WGS) entry which is preliminary data.</text>
</comment>
<sequence length="300" mass="33182">MANNDGLDLNGLPIFVALVEAGSFTAAAERLGCTKTRVSLQIRQLEERLGVALFHRTTRRVNLTEAGEAFYRECRPLLDGLGQAVSAVESHRHSLKGELRITAPEGYAAQVIGSAVVKFSAEHPELAIELRSDDRVSDMVKEGIDLAIRAGWLRDSSLRSSRLGSFRQYVVTSPIYLKRHGIPQQPEELAHLDWVAFTRLPSPLTWTFRKEHEERKVQMHARLKANSAGALSTLLAAGAGVSVLADIPADAEIRAGRLVRILEDWSLPEGGVHAVYPPGRHVPAKVRAFVNFLRQYLETR</sequence>
<dbReference type="Pfam" id="PF03466">
    <property type="entry name" value="LysR_substrate"/>
    <property type="match status" value="1"/>
</dbReference>
<dbReference type="PANTHER" id="PTHR30537:SF66">
    <property type="entry name" value="IRON-REGULATED VIRULENCE REGULATORY PROTEIN IRGB"/>
    <property type="match status" value="1"/>
</dbReference>
<dbReference type="EMBL" id="BMXS01000006">
    <property type="protein sequence ID" value="GGX89736.1"/>
    <property type="molecule type" value="Genomic_DNA"/>
</dbReference>
<evidence type="ECO:0000259" key="5">
    <source>
        <dbReference type="PROSITE" id="PS50931"/>
    </source>
</evidence>
<evidence type="ECO:0000313" key="6">
    <source>
        <dbReference type="EMBL" id="GGX89736.1"/>
    </source>
</evidence>
<dbReference type="Pfam" id="PF00126">
    <property type="entry name" value="HTH_1"/>
    <property type="match status" value="1"/>
</dbReference>
<keyword evidence="4" id="KW-0804">Transcription</keyword>
<dbReference type="InterPro" id="IPR036390">
    <property type="entry name" value="WH_DNA-bd_sf"/>
</dbReference>
<dbReference type="CDD" id="cd08422">
    <property type="entry name" value="PBP2_CrgA_like"/>
    <property type="match status" value="1"/>
</dbReference>
<feature type="domain" description="HTH lysR-type" evidence="5">
    <location>
        <begin position="7"/>
        <end position="64"/>
    </location>
</feature>
<dbReference type="Gene3D" id="1.10.10.10">
    <property type="entry name" value="Winged helix-like DNA-binding domain superfamily/Winged helix DNA-binding domain"/>
    <property type="match status" value="1"/>
</dbReference>
<evidence type="ECO:0000313" key="7">
    <source>
        <dbReference type="Proteomes" id="UP000653056"/>
    </source>
</evidence>
<dbReference type="InterPro" id="IPR005119">
    <property type="entry name" value="LysR_subst-bd"/>
</dbReference>
<reference evidence="7" key="1">
    <citation type="journal article" date="2019" name="Int. J. Syst. Evol. Microbiol.">
        <title>The Global Catalogue of Microorganisms (GCM) 10K type strain sequencing project: providing services to taxonomists for standard genome sequencing and annotation.</title>
        <authorList>
            <consortium name="The Broad Institute Genomics Platform"/>
            <consortium name="The Broad Institute Genome Sequencing Center for Infectious Disease"/>
            <person name="Wu L."/>
            <person name="Ma J."/>
        </authorList>
    </citation>
    <scope>NUCLEOTIDE SEQUENCE [LARGE SCALE GENOMIC DNA]</scope>
    <source>
        <strain evidence="7">KCTC 22228</strain>
    </source>
</reference>
<dbReference type="RefSeq" id="WP_189468033.1">
    <property type="nucleotide sequence ID" value="NZ_BMXS01000006.1"/>
</dbReference>
<comment type="similarity">
    <text evidence="1">Belongs to the LysR transcriptional regulatory family.</text>
</comment>
<dbReference type="PRINTS" id="PR00039">
    <property type="entry name" value="HTHLYSR"/>
</dbReference>
<evidence type="ECO:0000256" key="2">
    <source>
        <dbReference type="ARBA" id="ARBA00023015"/>
    </source>
</evidence>